<keyword evidence="2" id="KW-0472">Membrane</keyword>
<dbReference type="AlphaFoldDB" id="A0A0S4JEL2"/>
<dbReference type="VEuPathDB" id="TriTrypDB:BSAL_16010"/>
<evidence type="ECO:0000256" key="3">
    <source>
        <dbReference type="SAM" id="SignalP"/>
    </source>
</evidence>
<organism evidence="4 5">
    <name type="scientific">Bodo saltans</name>
    <name type="common">Flagellated protozoan</name>
    <dbReference type="NCBI Taxonomy" id="75058"/>
    <lineage>
        <taxon>Eukaryota</taxon>
        <taxon>Discoba</taxon>
        <taxon>Euglenozoa</taxon>
        <taxon>Kinetoplastea</taxon>
        <taxon>Metakinetoplastina</taxon>
        <taxon>Eubodonida</taxon>
        <taxon>Bodonidae</taxon>
        <taxon>Bodo</taxon>
    </lineage>
</organism>
<keyword evidence="5" id="KW-1185">Reference proteome</keyword>
<feature type="transmembrane region" description="Helical" evidence="2">
    <location>
        <begin position="142"/>
        <end position="165"/>
    </location>
</feature>
<name>A0A0S4JEL2_BODSA</name>
<feature type="compositionally biased region" description="Gly residues" evidence="1">
    <location>
        <begin position="325"/>
        <end position="338"/>
    </location>
</feature>
<keyword evidence="2" id="KW-0812">Transmembrane</keyword>
<dbReference type="EMBL" id="CYKH01001652">
    <property type="protein sequence ID" value="CUG88558.1"/>
    <property type="molecule type" value="Genomic_DNA"/>
</dbReference>
<reference evidence="5" key="1">
    <citation type="submission" date="2015-09" db="EMBL/GenBank/DDBJ databases">
        <authorList>
            <consortium name="Pathogen Informatics"/>
        </authorList>
    </citation>
    <scope>NUCLEOTIDE SEQUENCE [LARGE SCALE GENOMIC DNA]</scope>
    <source>
        <strain evidence="5">Lake Konstanz</strain>
    </source>
</reference>
<dbReference type="Proteomes" id="UP000051952">
    <property type="component" value="Unassembled WGS sequence"/>
</dbReference>
<feature type="transmembrane region" description="Helical" evidence="2">
    <location>
        <begin position="111"/>
        <end position="130"/>
    </location>
</feature>
<protein>
    <submittedName>
        <fullName evidence="4">Membrane-associated protein, putative</fullName>
    </submittedName>
</protein>
<keyword evidence="2" id="KW-1133">Transmembrane helix</keyword>
<keyword evidence="3" id="KW-0732">Signal</keyword>
<feature type="signal peptide" evidence="3">
    <location>
        <begin position="1"/>
        <end position="40"/>
    </location>
</feature>
<accession>A0A0S4JEL2</accession>
<evidence type="ECO:0000313" key="5">
    <source>
        <dbReference type="Proteomes" id="UP000051952"/>
    </source>
</evidence>
<gene>
    <name evidence="4" type="ORF">BSAL_16010</name>
</gene>
<feature type="transmembrane region" description="Helical" evidence="2">
    <location>
        <begin position="64"/>
        <end position="90"/>
    </location>
</feature>
<feature type="region of interest" description="Disordered" evidence="1">
    <location>
        <begin position="261"/>
        <end position="344"/>
    </location>
</feature>
<sequence length="451" mass="49149">MKWGDRNVVVATRMTTTRSFSLVARFFLLCVVMSSSAVVADDSGSSTSSSTIAPMKYYYGNDNASVLPWETVTVLVLLFLFAVVLEYGLATLKDQEGTYTRIVAASVLQETLIIGLVSMFLLGLLTVVGIQPLYVLCVRSTSAGLILMVFVFIILILLLTAGLVWSRKVWGVFERSRMAAENIRGGIRYRRKAGDEEEIVNRDDDEVDEEDDAKRRGRSGKVLLSGAAAAAAPSVVANQEYHVSAAVRRYVQPSTTLVRRTAGNNYHDDDDLDDDHHNLGTTRTSMSMLDMHTPSRFQSPGAQSPRTPASPSAGGGQIPLSSRISGGGGGGGRSGEGRGLVHRPLPLSATRAPLVLPYDMMDAAEQEAVDRELADALIGDGPIMMLMAAQRGGGGGAGNGDGGGTMRRRRMFGFSSREKIFTRCRDLWMETIIRKRLLNRQVRPSPRWRRL</sequence>
<evidence type="ECO:0000256" key="1">
    <source>
        <dbReference type="SAM" id="MobiDB-lite"/>
    </source>
</evidence>
<proteinExistence type="predicted"/>
<feature type="compositionally biased region" description="Polar residues" evidence="1">
    <location>
        <begin position="295"/>
        <end position="310"/>
    </location>
</feature>
<evidence type="ECO:0000313" key="4">
    <source>
        <dbReference type="EMBL" id="CUG88558.1"/>
    </source>
</evidence>
<feature type="chain" id="PRO_5006622333" evidence="3">
    <location>
        <begin position="41"/>
        <end position="451"/>
    </location>
</feature>
<evidence type="ECO:0000256" key="2">
    <source>
        <dbReference type="SAM" id="Phobius"/>
    </source>
</evidence>